<organism evidence="1 2">
    <name type="scientific">Toxocara canis</name>
    <name type="common">Canine roundworm</name>
    <dbReference type="NCBI Taxonomy" id="6265"/>
    <lineage>
        <taxon>Eukaryota</taxon>
        <taxon>Metazoa</taxon>
        <taxon>Ecdysozoa</taxon>
        <taxon>Nematoda</taxon>
        <taxon>Chromadorea</taxon>
        <taxon>Rhabditida</taxon>
        <taxon>Spirurina</taxon>
        <taxon>Ascaridomorpha</taxon>
        <taxon>Ascaridoidea</taxon>
        <taxon>Toxocaridae</taxon>
        <taxon>Toxocara</taxon>
    </lineage>
</organism>
<sequence length="104" mass="12167">MQQLFTEHGAAYTVVFDRRTCRYVVCQLCGKNVSPHLRNIFRRRQIHSNLPTSLRRLREAADGSRVGCENRRNDRTLWQVRVKRGTLCRTRQPTDTTLRAAVLI</sequence>
<proteinExistence type="predicted"/>
<reference evidence="1 2" key="1">
    <citation type="submission" date="2014-11" db="EMBL/GenBank/DDBJ databases">
        <title>Genetic blueprint of the zoonotic pathogen Toxocara canis.</title>
        <authorList>
            <person name="Zhu X.-Q."/>
            <person name="Korhonen P.K."/>
            <person name="Cai H."/>
            <person name="Young N.D."/>
            <person name="Nejsum P."/>
            <person name="von Samson-Himmelstjerna G."/>
            <person name="Boag P.R."/>
            <person name="Tan P."/>
            <person name="Li Q."/>
            <person name="Min J."/>
            <person name="Yang Y."/>
            <person name="Wang X."/>
            <person name="Fang X."/>
            <person name="Hall R.S."/>
            <person name="Hofmann A."/>
            <person name="Sternberg P.W."/>
            <person name="Jex A.R."/>
            <person name="Gasser R.B."/>
        </authorList>
    </citation>
    <scope>NUCLEOTIDE SEQUENCE [LARGE SCALE GENOMIC DNA]</scope>
    <source>
        <strain evidence="1">PN_DK_2014</strain>
    </source>
</reference>
<name>A0A0B2V8S6_TOXCA</name>
<dbReference type="Proteomes" id="UP000031036">
    <property type="component" value="Unassembled WGS sequence"/>
</dbReference>
<dbReference type="EMBL" id="JPKZ01002331">
    <property type="protein sequence ID" value="KHN77360.1"/>
    <property type="molecule type" value="Genomic_DNA"/>
</dbReference>
<comment type="caution">
    <text evidence="1">The sequence shown here is derived from an EMBL/GenBank/DDBJ whole genome shotgun (WGS) entry which is preliminary data.</text>
</comment>
<gene>
    <name evidence="1" type="ORF">Tcan_06172</name>
</gene>
<evidence type="ECO:0000313" key="2">
    <source>
        <dbReference type="Proteomes" id="UP000031036"/>
    </source>
</evidence>
<protein>
    <submittedName>
        <fullName evidence="1">Uncharacterized protein</fullName>
    </submittedName>
</protein>
<evidence type="ECO:0000313" key="1">
    <source>
        <dbReference type="EMBL" id="KHN77360.1"/>
    </source>
</evidence>
<accession>A0A0B2V8S6</accession>
<dbReference type="AlphaFoldDB" id="A0A0B2V8S6"/>
<keyword evidence="2" id="KW-1185">Reference proteome</keyword>